<accession>A0ABT4VUG7</accession>
<proteinExistence type="inferred from homology"/>
<dbReference type="Gene3D" id="3.40.50.720">
    <property type="entry name" value="NAD(P)-binding Rossmann-like Domain"/>
    <property type="match status" value="1"/>
</dbReference>
<dbReference type="RefSeq" id="WP_271092220.1">
    <property type="nucleotide sequence ID" value="NZ_JAPJZH010000022.1"/>
</dbReference>
<dbReference type="InterPro" id="IPR002347">
    <property type="entry name" value="SDR_fam"/>
</dbReference>
<dbReference type="Pfam" id="PF13561">
    <property type="entry name" value="adh_short_C2"/>
    <property type="match status" value="1"/>
</dbReference>
<dbReference type="InterPro" id="IPR020904">
    <property type="entry name" value="Sc_DH/Rdtase_CS"/>
</dbReference>
<comment type="caution">
    <text evidence="3">The sequence shown here is derived from an EMBL/GenBank/DDBJ whole genome shotgun (WGS) entry which is preliminary data.</text>
</comment>
<dbReference type="InterPro" id="IPR036291">
    <property type="entry name" value="NAD(P)-bd_dom_sf"/>
</dbReference>
<dbReference type="PANTHER" id="PTHR24321:SF8">
    <property type="entry name" value="ESTRADIOL 17-BETA-DEHYDROGENASE 8-RELATED"/>
    <property type="match status" value="1"/>
</dbReference>
<dbReference type="PROSITE" id="PS00061">
    <property type="entry name" value="ADH_SHORT"/>
    <property type="match status" value="1"/>
</dbReference>
<evidence type="ECO:0000256" key="1">
    <source>
        <dbReference type="ARBA" id="ARBA00006484"/>
    </source>
</evidence>
<comment type="similarity">
    <text evidence="1">Belongs to the short-chain dehydrogenases/reductases (SDR) family.</text>
</comment>
<evidence type="ECO:0000256" key="2">
    <source>
        <dbReference type="ARBA" id="ARBA00023002"/>
    </source>
</evidence>
<dbReference type="Proteomes" id="UP001148313">
    <property type="component" value="Unassembled WGS sequence"/>
</dbReference>
<sequence length="248" mass="25608">MERLAGKTALVTGGGNGIGRACVLRFAEEGARVIVADFNPDAAGKVVEEVVAAGGEAVPVTGDVSDETSVDQMVAAGIEAFSGVDILLNSAGGGSTADGAVTDLSLDEFWRTIRVDLFGTLMMCRKVIPVMKEGGAGSIINISSLRAVIGTEGADAYTASKGGVLAMSRAMAMQWAKDNIRVNVMAPGVVLTERVAAFIKPDNPIYQKSILGPAEPIDVANLALYLASDESRRVTGAVMRLDGGASIY</sequence>
<dbReference type="PRINTS" id="PR00081">
    <property type="entry name" value="GDHRDH"/>
</dbReference>
<dbReference type="SUPFAM" id="SSF51735">
    <property type="entry name" value="NAD(P)-binding Rossmann-fold domains"/>
    <property type="match status" value="1"/>
</dbReference>
<dbReference type="EMBL" id="JAPJZH010000022">
    <property type="protein sequence ID" value="MDA4848359.1"/>
    <property type="molecule type" value="Genomic_DNA"/>
</dbReference>
<dbReference type="PRINTS" id="PR00080">
    <property type="entry name" value="SDRFAMILY"/>
</dbReference>
<gene>
    <name evidence="3" type="ORF">OOZ53_23580</name>
</gene>
<dbReference type="PANTHER" id="PTHR24321">
    <property type="entry name" value="DEHYDROGENASES, SHORT CHAIN"/>
    <property type="match status" value="1"/>
</dbReference>
<name>A0ABT4VUG7_9HYPH</name>
<dbReference type="CDD" id="cd05233">
    <property type="entry name" value="SDR_c"/>
    <property type="match status" value="1"/>
</dbReference>
<reference evidence="3" key="1">
    <citation type="submission" date="2022-11" db="EMBL/GenBank/DDBJ databases">
        <title>Hoeflea poritis sp. nov., isolated from scleractinian coral Porites lutea.</title>
        <authorList>
            <person name="Zhang G."/>
            <person name="Wei Q."/>
            <person name="Cai L."/>
        </authorList>
    </citation>
    <scope>NUCLEOTIDE SEQUENCE</scope>
    <source>
        <strain evidence="3">E7-10</strain>
    </source>
</reference>
<evidence type="ECO:0000313" key="4">
    <source>
        <dbReference type="Proteomes" id="UP001148313"/>
    </source>
</evidence>
<evidence type="ECO:0000313" key="3">
    <source>
        <dbReference type="EMBL" id="MDA4848359.1"/>
    </source>
</evidence>
<keyword evidence="4" id="KW-1185">Reference proteome</keyword>
<organism evidence="3 4">
    <name type="scientific">Hoeflea poritis</name>
    <dbReference type="NCBI Taxonomy" id="2993659"/>
    <lineage>
        <taxon>Bacteria</taxon>
        <taxon>Pseudomonadati</taxon>
        <taxon>Pseudomonadota</taxon>
        <taxon>Alphaproteobacteria</taxon>
        <taxon>Hyphomicrobiales</taxon>
        <taxon>Rhizobiaceae</taxon>
        <taxon>Hoeflea</taxon>
    </lineage>
</organism>
<protein>
    <submittedName>
        <fullName evidence="3">SDR family NAD(P)-dependent oxidoreductase</fullName>
    </submittedName>
</protein>
<keyword evidence="2" id="KW-0560">Oxidoreductase</keyword>